<dbReference type="AlphaFoldDB" id="A0AA36GGD7"/>
<sequence>MDSSSSELSRLKEPGYNSPPEPISRLFYLLYAIPFFVIVSYLTFIFVYRARNEEKLKKRAAIKPVRPKPGKIDRTNFEFRGPLRLQSKLTGEVQFNQKESEPSAPIDRVVYDENLNEIVDIGSDVEEIEWMSHSAVSTKRRRTTVTTSTKRMTKRNAPSPSKMNTNTLQTKSARLRAAKAKLAKTVKTRTTEKSTEEEK</sequence>
<feature type="compositionally biased region" description="Basic residues" evidence="1">
    <location>
        <begin position="173"/>
        <end position="187"/>
    </location>
</feature>
<dbReference type="EMBL" id="CATQJL010000001">
    <property type="protein sequence ID" value="CAJ0591264.1"/>
    <property type="molecule type" value="Genomic_DNA"/>
</dbReference>
<feature type="compositionally biased region" description="Polar residues" evidence="1">
    <location>
        <begin position="156"/>
        <end position="169"/>
    </location>
</feature>
<protein>
    <submittedName>
        <fullName evidence="3">Uncharacterized protein</fullName>
    </submittedName>
</protein>
<feature type="transmembrane region" description="Helical" evidence="2">
    <location>
        <begin position="26"/>
        <end position="48"/>
    </location>
</feature>
<keyword evidence="2" id="KW-0812">Transmembrane</keyword>
<accession>A0AA36GGD7</accession>
<feature type="region of interest" description="Disordered" evidence="1">
    <location>
        <begin position="142"/>
        <end position="199"/>
    </location>
</feature>
<reference evidence="3" key="1">
    <citation type="submission" date="2023-07" db="EMBL/GenBank/DDBJ databases">
        <authorList>
            <consortium name="CYATHOMIX"/>
        </authorList>
    </citation>
    <scope>NUCLEOTIDE SEQUENCE</scope>
    <source>
        <strain evidence="3">N/A</strain>
    </source>
</reference>
<feature type="compositionally biased region" description="Basic and acidic residues" evidence="1">
    <location>
        <begin position="189"/>
        <end position="199"/>
    </location>
</feature>
<evidence type="ECO:0000256" key="1">
    <source>
        <dbReference type="SAM" id="MobiDB-lite"/>
    </source>
</evidence>
<keyword evidence="2" id="KW-1133">Transmembrane helix</keyword>
<name>A0AA36GGD7_CYLNA</name>
<proteinExistence type="predicted"/>
<dbReference type="Proteomes" id="UP001176961">
    <property type="component" value="Unassembled WGS sequence"/>
</dbReference>
<evidence type="ECO:0000256" key="2">
    <source>
        <dbReference type="SAM" id="Phobius"/>
    </source>
</evidence>
<gene>
    <name evidence="3" type="ORF">CYNAS_LOCUS3247</name>
</gene>
<organism evidence="3 4">
    <name type="scientific">Cylicocyclus nassatus</name>
    <name type="common">Nematode worm</name>
    <dbReference type="NCBI Taxonomy" id="53992"/>
    <lineage>
        <taxon>Eukaryota</taxon>
        <taxon>Metazoa</taxon>
        <taxon>Ecdysozoa</taxon>
        <taxon>Nematoda</taxon>
        <taxon>Chromadorea</taxon>
        <taxon>Rhabditida</taxon>
        <taxon>Rhabditina</taxon>
        <taxon>Rhabditomorpha</taxon>
        <taxon>Strongyloidea</taxon>
        <taxon>Strongylidae</taxon>
        <taxon>Cylicocyclus</taxon>
    </lineage>
</organism>
<evidence type="ECO:0000313" key="4">
    <source>
        <dbReference type="Proteomes" id="UP001176961"/>
    </source>
</evidence>
<keyword evidence="2" id="KW-0472">Membrane</keyword>
<comment type="caution">
    <text evidence="3">The sequence shown here is derived from an EMBL/GenBank/DDBJ whole genome shotgun (WGS) entry which is preliminary data.</text>
</comment>
<evidence type="ECO:0000313" key="3">
    <source>
        <dbReference type="EMBL" id="CAJ0591264.1"/>
    </source>
</evidence>
<keyword evidence="4" id="KW-1185">Reference proteome</keyword>